<keyword evidence="3" id="KW-1185">Reference proteome</keyword>
<dbReference type="KEGG" id="ptkz:JDV02_010168"/>
<gene>
    <name evidence="2" type="ORF">JDV02_010168</name>
</gene>
<protein>
    <submittedName>
        <fullName evidence="2">Uncharacterized protein</fullName>
    </submittedName>
</protein>
<sequence length="108" mass="12194">MRDQRTTASNQPHRIIGLGKKGVITTLLLLSLAPAENDNVSTMTFILVRSDFQPTGLGLIMERQFGKCQPFWVGFLAVMYVWYNLKYAPSRTPFDAGRGDELDRQSID</sequence>
<dbReference type="EMBL" id="CP086364">
    <property type="protein sequence ID" value="UNI24424.1"/>
    <property type="molecule type" value="Genomic_DNA"/>
</dbReference>
<proteinExistence type="predicted"/>
<reference evidence="2" key="1">
    <citation type="submission" date="2021-11" db="EMBL/GenBank/DDBJ databases">
        <title>Purpureocillium_takamizusanense_genome.</title>
        <authorList>
            <person name="Nguyen N.-H."/>
        </authorList>
    </citation>
    <scope>NUCLEOTIDE SEQUENCE</scope>
    <source>
        <strain evidence="2">PT3</strain>
    </source>
</reference>
<organism evidence="2 3">
    <name type="scientific">Purpureocillium takamizusanense</name>
    <dbReference type="NCBI Taxonomy" id="2060973"/>
    <lineage>
        <taxon>Eukaryota</taxon>
        <taxon>Fungi</taxon>
        <taxon>Dikarya</taxon>
        <taxon>Ascomycota</taxon>
        <taxon>Pezizomycotina</taxon>
        <taxon>Sordariomycetes</taxon>
        <taxon>Hypocreomycetidae</taxon>
        <taxon>Hypocreales</taxon>
        <taxon>Ophiocordycipitaceae</taxon>
        <taxon>Purpureocillium</taxon>
    </lineage>
</organism>
<name>A0A9Q8VH04_9HYPO</name>
<dbReference type="Proteomes" id="UP000829364">
    <property type="component" value="Chromosome 11"/>
</dbReference>
<accession>A0A9Q8VH04</accession>
<evidence type="ECO:0000256" key="1">
    <source>
        <dbReference type="SAM" id="MobiDB-lite"/>
    </source>
</evidence>
<feature type="region of interest" description="Disordered" evidence="1">
    <location>
        <begin position="89"/>
        <end position="108"/>
    </location>
</feature>
<evidence type="ECO:0000313" key="2">
    <source>
        <dbReference type="EMBL" id="UNI24424.1"/>
    </source>
</evidence>
<dbReference type="GeneID" id="72072113"/>
<dbReference type="AlphaFoldDB" id="A0A9Q8VH04"/>
<dbReference type="RefSeq" id="XP_047847905.1">
    <property type="nucleotide sequence ID" value="XM_047991892.1"/>
</dbReference>
<feature type="compositionally biased region" description="Basic and acidic residues" evidence="1">
    <location>
        <begin position="97"/>
        <end position="108"/>
    </location>
</feature>
<evidence type="ECO:0000313" key="3">
    <source>
        <dbReference type="Proteomes" id="UP000829364"/>
    </source>
</evidence>